<dbReference type="InterPro" id="IPR036388">
    <property type="entry name" value="WH-like_DNA-bd_sf"/>
</dbReference>
<accession>A0ABX2WBE3</accession>
<evidence type="ECO:0000256" key="1">
    <source>
        <dbReference type="ARBA" id="ARBA00023125"/>
    </source>
</evidence>
<dbReference type="InterPro" id="IPR016032">
    <property type="entry name" value="Sig_transdc_resp-reg_C-effctor"/>
</dbReference>
<dbReference type="InterPro" id="IPR000792">
    <property type="entry name" value="Tscrpt_reg_LuxR_C"/>
</dbReference>
<feature type="domain" description="HTH luxR-type" evidence="2">
    <location>
        <begin position="123"/>
        <end position="169"/>
    </location>
</feature>
<dbReference type="RefSeq" id="WP_064542271.1">
    <property type="nucleotide sequence ID" value="NZ_LXEQ01000019.1"/>
</dbReference>
<comment type="caution">
    <text evidence="3">The sequence shown here is derived from an EMBL/GenBank/DDBJ whole genome shotgun (WGS) entry which is preliminary data.</text>
</comment>
<organism evidence="3 4">
    <name type="scientific">Buttiauxella ferragutiae ATCC 51602</name>
    <dbReference type="NCBI Taxonomy" id="1354252"/>
    <lineage>
        <taxon>Bacteria</taxon>
        <taxon>Pseudomonadati</taxon>
        <taxon>Pseudomonadota</taxon>
        <taxon>Gammaproteobacteria</taxon>
        <taxon>Enterobacterales</taxon>
        <taxon>Enterobacteriaceae</taxon>
        <taxon>Buttiauxella</taxon>
    </lineage>
</organism>
<sequence>MIQLISTDHYFINGFRALLDDIPARIMQNMPCNGRMCIVDVSHPGALDHLAKNNYCHFIYVVKNDKVHGIIPSLQSPSHDYTIINRKAPYRHIKERLLRTLTAIMRKECFMTGVSMSHRNKATSRELQIIEYVETGLSTKEIKDILKIDCKSVYAHRRSFMLKANAHSIGRLFFALSEVRTIASIMELQTKIEPSRNDETYYCRRIVPVVSDKKVIPLNSALQPGQKACCSAKG</sequence>
<proteinExistence type="predicted"/>
<dbReference type="Gene3D" id="1.10.10.10">
    <property type="entry name" value="Winged helix-like DNA-binding domain superfamily/Winged helix DNA-binding domain"/>
    <property type="match status" value="1"/>
</dbReference>
<dbReference type="SUPFAM" id="SSF46894">
    <property type="entry name" value="C-terminal effector domain of the bipartite response regulators"/>
    <property type="match status" value="1"/>
</dbReference>
<evidence type="ECO:0000313" key="3">
    <source>
        <dbReference type="EMBL" id="OAT30242.1"/>
    </source>
</evidence>
<keyword evidence="1" id="KW-0238">DNA-binding</keyword>
<reference evidence="3 4" key="1">
    <citation type="submission" date="2016-04" db="EMBL/GenBank/DDBJ databases">
        <title>ATOL: Assembling a taxonomically balanced genome-scale reconstruction of the evolutionary history of the Enterobacteriaceae.</title>
        <authorList>
            <person name="Plunkett G.III."/>
            <person name="Neeno-Eckwall E.C."/>
            <person name="Glasner J.D."/>
            <person name="Perna N.T."/>
        </authorList>
    </citation>
    <scope>NUCLEOTIDE SEQUENCE [LARGE SCALE GENOMIC DNA]</scope>
    <source>
        <strain evidence="3 4">ATCC 51602</strain>
    </source>
</reference>
<protein>
    <submittedName>
        <fullName evidence="3">Signal transduction response regulator</fullName>
    </submittedName>
</protein>
<dbReference type="EMBL" id="LXEQ01000019">
    <property type="protein sequence ID" value="OAT30242.1"/>
    <property type="molecule type" value="Genomic_DNA"/>
</dbReference>
<name>A0ABX2WBE3_9ENTR</name>
<evidence type="ECO:0000259" key="2">
    <source>
        <dbReference type="Pfam" id="PF00196"/>
    </source>
</evidence>
<gene>
    <name evidence="3" type="ORF">M976_01017</name>
</gene>
<dbReference type="Proteomes" id="UP000078407">
    <property type="component" value="Unassembled WGS sequence"/>
</dbReference>
<dbReference type="Pfam" id="PF00196">
    <property type="entry name" value="GerE"/>
    <property type="match status" value="1"/>
</dbReference>
<keyword evidence="4" id="KW-1185">Reference proteome</keyword>
<evidence type="ECO:0000313" key="4">
    <source>
        <dbReference type="Proteomes" id="UP000078407"/>
    </source>
</evidence>